<evidence type="ECO:0000313" key="3">
    <source>
        <dbReference type="Proteomes" id="UP001595699"/>
    </source>
</evidence>
<feature type="domain" description="STAS" evidence="1">
    <location>
        <begin position="20"/>
        <end position="96"/>
    </location>
</feature>
<dbReference type="CDD" id="cd07043">
    <property type="entry name" value="STAS_anti-anti-sigma_factors"/>
    <property type="match status" value="1"/>
</dbReference>
<accession>A0ABV7YIT0</accession>
<name>A0ABV7YIT0_9ACTN</name>
<evidence type="ECO:0000259" key="1">
    <source>
        <dbReference type="PROSITE" id="PS50801"/>
    </source>
</evidence>
<dbReference type="InterPro" id="IPR036513">
    <property type="entry name" value="STAS_dom_sf"/>
</dbReference>
<gene>
    <name evidence="2" type="ORF">ACFOUW_26985</name>
</gene>
<dbReference type="Gene3D" id="3.30.750.24">
    <property type="entry name" value="STAS domain"/>
    <property type="match status" value="1"/>
</dbReference>
<comment type="caution">
    <text evidence="2">The sequence shown here is derived from an EMBL/GenBank/DDBJ whole genome shotgun (WGS) entry which is preliminary data.</text>
</comment>
<dbReference type="Pfam" id="PF01740">
    <property type="entry name" value="STAS"/>
    <property type="match status" value="1"/>
</dbReference>
<dbReference type="Proteomes" id="UP001595699">
    <property type="component" value="Unassembled WGS sequence"/>
</dbReference>
<keyword evidence="3" id="KW-1185">Reference proteome</keyword>
<dbReference type="RefSeq" id="WP_372442374.1">
    <property type="nucleotide sequence ID" value="NZ_JAFBCM010000001.1"/>
</dbReference>
<proteinExistence type="predicted"/>
<reference evidence="3" key="1">
    <citation type="journal article" date="2019" name="Int. J. Syst. Evol. Microbiol.">
        <title>The Global Catalogue of Microorganisms (GCM) 10K type strain sequencing project: providing services to taxonomists for standard genome sequencing and annotation.</title>
        <authorList>
            <consortium name="The Broad Institute Genomics Platform"/>
            <consortium name="The Broad Institute Genome Sequencing Center for Infectious Disease"/>
            <person name="Wu L."/>
            <person name="Ma J."/>
        </authorList>
    </citation>
    <scope>NUCLEOTIDE SEQUENCE [LARGE SCALE GENOMIC DNA]</scope>
    <source>
        <strain evidence="3">CGMCC 4.7241</strain>
    </source>
</reference>
<evidence type="ECO:0000313" key="2">
    <source>
        <dbReference type="EMBL" id="MFC3764511.1"/>
    </source>
</evidence>
<dbReference type="InterPro" id="IPR002645">
    <property type="entry name" value="STAS_dom"/>
</dbReference>
<dbReference type="EMBL" id="JBHRZH010000027">
    <property type="protein sequence ID" value="MFC3764511.1"/>
    <property type="molecule type" value="Genomic_DNA"/>
</dbReference>
<dbReference type="SUPFAM" id="SSF52091">
    <property type="entry name" value="SpoIIaa-like"/>
    <property type="match status" value="1"/>
</dbReference>
<dbReference type="PROSITE" id="PS50801">
    <property type="entry name" value="STAS"/>
    <property type="match status" value="1"/>
</dbReference>
<organism evidence="2 3">
    <name type="scientific">Tenggerimyces flavus</name>
    <dbReference type="NCBI Taxonomy" id="1708749"/>
    <lineage>
        <taxon>Bacteria</taxon>
        <taxon>Bacillati</taxon>
        <taxon>Actinomycetota</taxon>
        <taxon>Actinomycetes</taxon>
        <taxon>Propionibacteriales</taxon>
        <taxon>Nocardioidaceae</taxon>
        <taxon>Tenggerimyces</taxon>
    </lineage>
</organism>
<protein>
    <submittedName>
        <fullName evidence="2">STAS domain-containing protein</fullName>
    </submittedName>
</protein>
<sequence>MHMDANVVFLTVVEDGSPAVIATPEGDFGESDAIDLMAQLLGVLARNPRHLVLDLSHVTAMDPTVVRALDLVEKQAAEVGCDYRLANPTPVVATALHAVHRPSVARRTGSSRLDAVAVARRLARRRAVLHN</sequence>